<protein>
    <submittedName>
        <fullName evidence="1">Uncharacterized protein</fullName>
    </submittedName>
</protein>
<accession>A0A0E9SQN4</accession>
<proteinExistence type="predicted"/>
<name>A0A0E9SQN4_ANGAN</name>
<dbReference type="AlphaFoldDB" id="A0A0E9SQN4"/>
<dbReference type="EMBL" id="GBXM01064956">
    <property type="protein sequence ID" value="JAH43621.1"/>
    <property type="molecule type" value="Transcribed_RNA"/>
</dbReference>
<evidence type="ECO:0000313" key="1">
    <source>
        <dbReference type="EMBL" id="JAH43621.1"/>
    </source>
</evidence>
<reference evidence="1" key="1">
    <citation type="submission" date="2014-11" db="EMBL/GenBank/DDBJ databases">
        <authorList>
            <person name="Amaro Gonzalez C."/>
        </authorList>
    </citation>
    <scope>NUCLEOTIDE SEQUENCE</scope>
</reference>
<reference evidence="1" key="2">
    <citation type="journal article" date="2015" name="Fish Shellfish Immunol.">
        <title>Early steps in the European eel (Anguilla anguilla)-Vibrio vulnificus interaction in the gills: Role of the RtxA13 toxin.</title>
        <authorList>
            <person name="Callol A."/>
            <person name="Pajuelo D."/>
            <person name="Ebbesson L."/>
            <person name="Teles M."/>
            <person name="MacKenzie S."/>
            <person name="Amaro C."/>
        </authorList>
    </citation>
    <scope>NUCLEOTIDE SEQUENCE</scope>
</reference>
<sequence length="60" mass="6592">MRPLPGAPGLLCLGTWEMKTPSHCPGCRRRPKLERMTLSCTLGTLLMTWMRTTAGLGMSS</sequence>
<organism evidence="1">
    <name type="scientific">Anguilla anguilla</name>
    <name type="common">European freshwater eel</name>
    <name type="synonym">Muraena anguilla</name>
    <dbReference type="NCBI Taxonomy" id="7936"/>
    <lineage>
        <taxon>Eukaryota</taxon>
        <taxon>Metazoa</taxon>
        <taxon>Chordata</taxon>
        <taxon>Craniata</taxon>
        <taxon>Vertebrata</taxon>
        <taxon>Euteleostomi</taxon>
        <taxon>Actinopterygii</taxon>
        <taxon>Neopterygii</taxon>
        <taxon>Teleostei</taxon>
        <taxon>Anguilliformes</taxon>
        <taxon>Anguillidae</taxon>
        <taxon>Anguilla</taxon>
    </lineage>
</organism>